<protein>
    <submittedName>
        <fullName evidence="1">Uncharacterized protein</fullName>
    </submittedName>
</protein>
<dbReference type="EMBL" id="CM045878">
    <property type="protein sequence ID" value="KAI7940021.1"/>
    <property type="molecule type" value="Genomic_DNA"/>
</dbReference>
<sequence>MLADDVRTTSVTESDSNPIEVGKKEMKQTERCHCTGQPTILVQVTSIMKMNDANGKRKESPSLHLIVYQNKKTTSNSIVNSAAYGSNFEAHKI</sequence>
<evidence type="ECO:0000313" key="2">
    <source>
        <dbReference type="Proteomes" id="UP001060170"/>
    </source>
</evidence>
<reference evidence="2" key="2">
    <citation type="journal article" date="2018" name="Mol. Plant Microbe Interact.">
        <title>Genome sequence resources for the wheat stripe rust pathogen (Puccinia striiformis f. sp. tritici) and the barley stripe rust pathogen (Puccinia striiformis f. sp. hordei).</title>
        <authorList>
            <person name="Xia C."/>
            <person name="Wang M."/>
            <person name="Yin C."/>
            <person name="Cornejo O.E."/>
            <person name="Hulbert S.H."/>
            <person name="Chen X."/>
        </authorList>
    </citation>
    <scope>NUCLEOTIDE SEQUENCE [LARGE SCALE GENOMIC DNA]</scope>
    <source>
        <strain evidence="2">93-210</strain>
    </source>
</reference>
<proteinExistence type="predicted"/>
<reference evidence="1 2" key="3">
    <citation type="journal article" date="2022" name="Microbiol. Spectr.">
        <title>Folding features and dynamics of 3D genome architecture in plant fungal pathogens.</title>
        <authorList>
            <person name="Xia C."/>
        </authorList>
    </citation>
    <scope>NUCLEOTIDE SEQUENCE [LARGE SCALE GENOMIC DNA]</scope>
    <source>
        <strain evidence="1 2">93-210</strain>
    </source>
</reference>
<gene>
    <name evidence="1" type="ORF">MJO28_013673</name>
</gene>
<evidence type="ECO:0000313" key="1">
    <source>
        <dbReference type="EMBL" id="KAI7940021.1"/>
    </source>
</evidence>
<accession>A0ACC0DVF8</accession>
<comment type="caution">
    <text evidence="1">The sequence shown here is derived from an EMBL/GenBank/DDBJ whole genome shotgun (WGS) entry which is preliminary data.</text>
</comment>
<keyword evidence="2" id="KW-1185">Reference proteome</keyword>
<organism evidence="1 2">
    <name type="scientific">Puccinia striiformis f. sp. tritici</name>
    <dbReference type="NCBI Taxonomy" id="168172"/>
    <lineage>
        <taxon>Eukaryota</taxon>
        <taxon>Fungi</taxon>
        <taxon>Dikarya</taxon>
        <taxon>Basidiomycota</taxon>
        <taxon>Pucciniomycotina</taxon>
        <taxon>Pucciniomycetes</taxon>
        <taxon>Pucciniales</taxon>
        <taxon>Pucciniaceae</taxon>
        <taxon>Puccinia</taxon>
    </lineage>
</organism>
<name>A0ACC0DVF8_9BASI</name>
<dbReference type="Proteomes" id="UP001060170">
    <property type="component" value="Chromosome 14"/>
</dbReference>
<reference evidence="2" key="1">
    <citation type="journal article" date="2018" name="BMC Genomics">
        <title>Genomic insights into host adaptation between the wheat stripe rust pathogen (Puccinia striiformis f. sp. tritici) and the barley stripe rust pathogen (Puccinia striiformis f. sp. hordei).</title>
        <authorList>
            <person name="Xia C."/>
            <person name="Wang M."/>
            <person name="Yin C."/>
            <person name="Cornejo O.E."/>
            <person name="Hulbert S.H."/>
            <person name="Chen X."/>
        </authorList>
    </citation>
    <scope>NUCLEOTIDE SEQUENCE [LARGE SCALE GENOMIC DNA]</scope>
    <source>
        <strain evidence="2">93-210</strain>
    </source>
</reference>